<dbReference type="SUPFAM" id="SSF48403">
    <property type="entry name" value="Ankyrin repeat"/>
    <property type="match status" value="1"/>
</dbReference>
<dbReference type="InterPro" id="IPR036770">
    <property type="entry name" value="Ankyrin_rpt-contain_sf"/>
</dbReference>
<accession>A0A1I7XME9</accession>
<dbReference type="AlphaFoldDB" id="A0A1I7XME9"/>
<dbReference type="InterPro" id="IPR002110">
    <property type="entry name" value="Ankyrin_rpt"/>
</dbReference>
<evidence type="ECO:0000256" key="1">
    <source>
        <dbReference type="PROSITE-ProRule" id="PRU00023"/>
    </source>
</evidence>
<dbReference type="Gene3D" id="1.25.40.20">
    <property type="entry name" value="Ankyrin repeat-containing domain"/>
    <property type="match status" value="1"/>
</dbReference>
<keyword evidence="1" id="KW-0040">ANK repeat</keyword>
<organism evidence="2 3">
    <name type="scientific">Heterorhabditis bacteriophora</name>
    <name type="common">Entomopathogenic nematode worm</name>
    <dbReference type="NCBI Taxonomy" id="37862"/>
    <lineage>
        <taxon>Eukaryota</taxon>
        <taxon>Metazoa</taxon>
        <taxon>Ecdysozoa</taxon>
        <taxon>Nematoda</taxon>
        <taxon>Chromadorea</taxon>
        <taxon>Rhabditida</taxon>
        <taxon>Rhabditina</taxon>
        <taxon>Rhabditomorpha</taxon>
        <taxon>Strongyloidea</taxon>
        <taxon>Heterorhabditidae</taxon>
        <taxon>Heterorhabditis</taxon>
    </lineage>
</organism>
<dbReference type="Pfam" id="PF12796">
    <property type="entry name" value="Ank_2"/>
    <property type="match status" value="1"/>
</dbReference>
<protein>
    <submittedName>
        <fullName evidence="3">ANK_REP_REGION domain-containing protein</fullName>
    </submittedName>
</protein>
<dbReference type="PROSITE" id="PS50088">
    <property type="entry name" value="ANK_REPEAT"/>
    <property type="match status" value="1"/>
</dbReference>
<sequence>MSEDESPNDIFYYASEGNLVVRYILQSAKSPQSSALFLIGDKDSVTPMHIAAASNNSKILQMFIDIVGPTDDVFSMAQDKRGRGPLHYAASRASLDSVRLILGS</sequence>
<name>A0A1I7XME9_HETBA</name>
<dbReference type="WBParaSite" id="Hba_18703">
    <property type="protein sequence ID" value="Hba_18703"/>
    <property type="gene ID" value="Hba_18703"/>
</dbReference>
<proteinExistence type="predicted"/>
<evidence type="ECO:0000313" key="2">
    <source>
        <dbReference type="Proteomes" id="UP000095283"/>
    </source>
</evidence>
<dbReference type="Proteomes" id="UP000095283">
    <property type="component" value="Unplaced"/>
</dbReference>
<reference evidence="3" key="1">
    <citation type="submission" date="2016-11" db="UniProtKB">
        <authorList>
            <consortium name="WormBaseParasite"/>
        </authorList>
    </citation>
    <scope>IDENTIFICATION</scope>
</reference>
<keyword evidence="2" id="KW-1185">Reference proteome</keyword>
<feature type="repeat" description="ANK" evidence="1">
    <location>
        <begin position="81"/>
        <end position="104"/>
    </location>
</feature>
<dbReference type="PROSITE" id="PS50297">
    <property type="entry name" value="ANK_REP_REGION"/>
    <property type="match status" value="1"/>
</dbReference>
<evidence type="ECO:0000313" key="3">
    <source>
        <dbReference type="WBParaSite" id="Hba_18703"/>
    </source>
</evidence>